<keyword evidence="2" id="KW-1185">Reference proteome</keyword>
<dbReference type="KEGG" id="nur:ATY38_12150"/>
<organism evidence="1 2">
    <name type="scientific">Nitrosomonas ureae</name>
    <dbReference type="NCBI Taxonomy" id="44577"/>
    <lineage>
        <taxon>Bacteria</taxon>
        <taxon>Pseudomonadati</taxon>
        <taxon>Pseudomonadota</taxon>
        <taxon>Betaproteobacteria</taxon>
        <taxon>Nitrosomonadales</taxon>
        <taxon>Nitrosomonadaceae</taxon>
        <taxon>Nitrosomonas</taxon>
    </lineage>
</organism>
<proteinExistence type="predicted"/>
<dbReference type="Proteomes" id="UP000182882">
    <property type="component" value="Unassembled WGS sequence"/>
</dbReference>
<accession>A0A1H2ENU5</accession>
<dbReference type="EMBL" id="FNLN01000014">
    <property type="protein sequence ID" value="SDT96800.1"/>
    <property type="molecule type" value="Genomic_DNA"/>
</dbReference>
<evidence type="ECO:0000313" key="1">
    <source>
        <dbReference type="EMBL" id="SDT96800.1"/>
    </source>
</evidence>
<name>A0A1H2ENU5_9PROT</name>
<sequence>MKEVSERMNLKFGEVAGAYVIYSVRNINEGMRVSFYNLTQIYSKFNLYEEGSTDYRKAAQILHDFCLTANEDTGYTVSVWFDK</sequence>
<evidence type="ECO:0000313" key="2">
    <source>
        <dbReference type="Proteomes" id="UP000182882"/>
    </source>
</evidence>
<protein>
    <submittedName>
        <fullName evidence="1">Uncharacterized protein</fullName>
    </submittedName>
</protein>
<dbReference type="AlphaFoldDB" id="A0A1H2ENU5"/>
<gene>
    <name evidence="1" type="ORF">SAMN05216406_11440</name>
</gene>
<reference evidence="2" key="1">
    <citation type="submission" date="2016-10" db="EMBL/GenBank/DDBJ databases">
        <authorList>
            <person name="Varghese N."/>
            <person name="Submissions S."/>
        </authorList>
    </citation>
    <scope>NUCLEOTIDE SEQUENCE [LARGE SCALE GENOMIC DNA]</scope>
    <source>
        <strain evidence="2">Nm10</strain>
    </source>
</reference>
<dbReference type="RefSeq" id="WP_062559537.1">
    <property type="nucleotide sequence ID" value="NZ_CP013341.1"/>
</dbReference>